<dbReference type="EMBL" id="FOVN01000002">
    <property type="protein sequence ID" value="SFN67568.1"/>
    <property type="molecule type" value="Genomic_DNA"/>
</dbReference>
<dbReference type="PANTHER" id="PTHR33540:SF2">
    <property type="entry name" value="TRNA THREONYLCARBAMOYLADENOSINE BIOSYNTHESIS PROTEIN TSAE"/>
    <property type="match status" value="1"/>
</dbReference>
<name>A0A1I5AYM7_9FLAO</name>
<dbReference type="OrthoDB" id="9815896at2"/>
<comment type="similarity">
    <text evidence="2">Belongs to the TsaE family.</text>
</comment>
<keyword evidence="5" id="KW-0819">tRNA processing</keyword>
<sequence>MVLDYNLDSLDSVAQAVIKAVKHKVILFQGAMGAGKTTLIKALVKQLGSTDDVSSPTFSLVNTYQATNSDIFHFDLYRLNSIEEAYDFGIEDYLDSSNWVFIEWPDIILTLLPDNYHVISLEHIDSNKRQLTLK</sequence>
<dbReference type="STRING" id="649333.SAMN04487989_102372"/>
<keyword evidence="6" id="KW-0479">Metal-binding</keyword>
<dbReference type="SUPFAM" id="SSF52540">
    <property type="entry name" value="P-loop containing nucleoside triphosphate hydrolases"/>
    <property type="match status" value="1"/>
</dbReference>
<dbReference type="Gene3D" id="3.40.50.300">
    <property type="entry name" value="P-loop containing nucleotide triphosphate hydrolases"/>
    <property type="match status" value="1"/>
</dbReference>
<evidence type="ECO:0000256" key="3">
    <source>
        <dbReference type="ARBA" id="ARBA00019010"/>
    </source>
</evidence>
<keyword evidence="12" id="KW-1185">Reference proteome</keyword>
<proteinExistence type="inferred from homology"/>
<dbReference type="GO" id="GO:0046872">
    <property type="term" value="F:metal ion binding"/>
    <property type="evidence" value="ECO:0007669"/>
    <property type="project" value="UniProtKB-KW"/>
</dbReference>
<keyword evidence="9" id="KW-0460">Magnesium</keyword>
<evidence type="ECO:0000256" key="8">
    <source>
        <dbReference type="ARBA" id="ARBA00022840"/>
    </source>
</evidence>
<evidence type="ECO:0000313" key="11">
    <source>
        <dbReference type="EMBL" id="SFN67568.1"/>
    </source>
</evidence>
<evidence type="ECO:0000256" key="5">
    <source>
        <dbReference type="ARBA" id="ARBA00022694"/>
    </source>
</evidence>
<dbReference type="GO" id="GO:0005524">
    <property type="term" value="F:ATP binding"/>
    <property type="evidence" value="ECO:0007669"/>
    <property type="project" value="UniProtKB-KW"/>
</dbReference>
<keyword evidence="4" id="KW-0963">Cytoplasm</keyword>
<dbReference type="Proteomes" id="UP000198705">
    <property type="component" value="Unassembled WGS sequence"/>
</dbReference>
<dbReference type="PANTHER" id="PTHR33540">
    <property type="entry name" value="TRNA THREONYLCARBAMOYLADENOSINE BIOSYNTHESIS PROTEIN TSAE"/>
    <property type="match status" value="1"/>
</dbReference>
<organism evidence="11 12">
    <name type="scientific">Bizionia echini</name>
    <dbReference type="NCBI Taxonomy" id="649333"/>
    <lineage>
        <taxon>Bacteria</taxon>
        <taxon>Pseudomonadati</taxon>
        <taxon>Bacteroidota</taxon>
        <taxon>Flavobacteriia</taxon>
        <taxon>Flavobacteriales</taxon>
        <taxon>Flavobacteriaceae</taxon>
        <taxon>Bizionia</taxon>
    </lineage>
</organism>
<dbReference type="GO" id="GO:0005737">
    <property type="term" value="C:cytoplasm"/>
    <property type="evidence" value="ECO:0007669"/>
    <property type="project" value="UniProtKB-SubCell"/>
</dbReference>
<reference evidence="12" key="1">
    <citation type="submission" date="2016-10" db="EMBL/GenBank/DDBJ databases">
        <authorList>
            <person name="Varghese N."/>
            <person name="Submissions S."/>
        </authorList>
    </citation>
    <scope>NUCLEOTIDE SEQUENCE [LARGE SCALE GENOMIC DNA]</scope>
    <source>
        <strain evidence="12">DSM 23925</strain>
    </source>
</reference>
<evidence type="ECO:0000256" key="6">
    <source>
        <dbReference type="ARBA" id="ARBA00022723"/>
    </source>
</evidence>
<dbReference type="NCBIfam" id="TIGR00150">
    <property type="entry name" value="T6A_YjeE"/>
    <property type="match status" value="1"/>
</dbReference>
<evidence type="ECO:0000256" key="10">
    <source>
        <dbReference type="ARBA" id="ARBA00032441"/>
    </source>
</evidence>
<evidence type="ECO:0000313" key="12">
    <source>
        <dbReference type="Proteomes" id="UP000198705"/>
    </source>
</evidence>
<comment type="subcellular location">
    <subcellularLocation>
        <location evidence="1">Cytoplasm</location>
    </subcellularLocation>
</comment>
<dbReference type="Pfam" id="PF02367">
    <property type="entry name" value="TsaE"/>
    <property type="match status" value="1"/>
</dbReference>
<dbReference type="GO" id="GO:0002949">
    <property type="term" value="P:tRNA threonylcarbamoyladenosine modification"/>
    <property type="evidence" value="ECO:0007669"/>
    <property type="project" value="InterPro"/>
</dbReference>
<dbReference type="InterPro" id="IPR027417">
    <property type="entry name" value="P-loop_NTPase"/>
</dbReference>
<keyword evidence="8" id="KW-0067">ATP-binding</keyword>
<dbReference type="InterPro" id="IPR003442">
    <property type="entry name" value="T6A_TsaE"/>
</dbReference>
<evidence type="ECO:0000256" key="9">
    <source>
        <dbReference type="ARBA" id="ARBA00022842"/>
    </source>
</evidence>
<gene>
    <name evidence="11" type="ORF">SAMN04487989_102372</name>
</gene>
<dbReference type="AlphaFoldDB" id="A0A1I5AYM7"/>
<protein>
    <recommendedName>
        <fullName evidence="3">tRNA threonylcarbamoyladenosine biosynthesis protein TsaE</fullName>
    </recommendedName>
    <alternativeName>
        <fullName evidence="10">t(6)A37 threonylcarbamoyladenosine biosynthesis protein TsaE</fullName>
    </alternativeName>
</protein>
<evidence type="ECO:0000256" key="1">
    <source>
        <dbReference type="ARBA" id="ARBA00004496"/>
    </source>
</evidence>
<keyword evidence="7" id="KW-0547">Nucleotide-binding</keyword>
<evidence type="ECO:0000256" key="2">
    <source>
        <dbReference type="ARBA" id="ARBA00007599"/>
    </source>
</evidence>
<evidence type="ECO:0000256" key="7">
    <source>
        <dbReference type="ARBA" id="ARBA00022741"/>
    </source>
</evidence>
<evidence type="ECO:0000256" key="4">
    <source>
        <dbReference type="ARBA" id="ARBA00022490"/>
    </source>
</evidence>
<accession>A0A1I5AYM7</accession>